<dbReference type="EMBL" id="FOVF01000046">
    <property type="protein sequence ID" value="SFN67659.1"/>
    <property type="molecule type" value="Genomic_DNA"/>
</dbReference>
<evidence type="ECO:0000313" key="3">
    <source>
        <dbReference type="Proteomes" id="UP000198575"/>
    </source>
</evidence>
<feature type="transmembrane region" description="Helical" evidence="1">
    <location>
        <begin position="111"/>
        <end position="128"/>
    </location>
</feature>
<gene>
    <name evidence="2" type="ORF">SAMN05216289_14614</name>
</gene>
<evidence type="ECO:0000256" key="1">
    <source>
        <dbReference type="SAM" id="Phobius"/>
    </source>
</evidence>
<dbReference type="Proteomes" id="UP000198575">
    <property type="component" value="Unassembled WGS sequence"/>
</dbReference>
<keyword evidence="1" id="KW-0812">Transmembrane</keyword>
<accession>A0A1I5AZK5</accession>
<feature type="transmembrane region" description="Helical" evidence="1">
    <location>
        <begin position="78"/>
        <end position="99"/>
    </location>
</feature>
<proteinExistence type="predicted"/>
<name>A0A1I5AZK5_9GAMM</name>
<reference evidence="2 3" key="1">
    <citation type="submission" date="2016-10" db="EMBL/GenBank/DDBJ databases">
        <authorList>
            <person name="de Groot N.N."/>
        </authorList>
    </citation>
    <scope>NUCLEOTIDE SEQUENCE [LARGE SCALE GENOMIC DNA]</scope>
    <source>
        <strain evidence="2 3">CGMCC 1.7659</strain>
    </source>
</reference>
<keyword evidence="1" id="KW-0472">Membrane</keyword>
<dbReference type="RefSeq" id="WP_092410844.1">
    <property type="nucleotide sequence ID" value="NZ_FOVF01000046.1"/>
</dbReference>
<dbReference type="STRING" id="578942.SAMN05216289_14614"/>
<feature type="transmembrane region" description="Helical" evidence="1">
    <location>
        <begin position="43"/>
        <end position="66"/>
    </location>
</feature>
<dbReference type="AlphaFoldDB" id="A0A1I5AZK5"/>
<dbReference type="OrthoDB" id="5956355at2"/>
<protein>
    <submittedName>
        <fullName evidence="2">Uncharacterized protein</fullName>
    </submittedName>
</protein>
<sequence>MEIRKACSRRLRGCAFASFAYLATTALSVWLLKGPMTDAPTSLRAMVSLLPLIPIGFAIREVLHLVRASDELQRRIDLEALAVAALVVGLACLSLGFLVSAQVFEIKGSSVLIWMFPALSVTYVLARVRAQRHYR</sequence>
<evidence type="ECO:0000313" key="2">
    <source>
        <dbReference type="EMBL" id="SFN67659.1"/>
    </source>
</evidence>
<keyword evidence="1" id="KW-1133">Transmembrane helix</keyword>
<organism evidence="2 3">
    <name type="scientific">Dokdonella immobilis</name>
    <dbReference type="NCBI Taxonomy" id="578942"/>
    <lineage>
        <taxon>Bacteria</taxon>
        <taxon>Pseudomonadati</taxon>
        <taxon>Pseudomonadota</taxon>
        <taxon>Gammaproteobacteria</taxon>
        <taxon>Lysobacterales</taxon>
        <taxon>Rhodanobacteraceae</taxon>
        <taxon>Dokdonella</taxon>
    </lineage>
</organism>
<feature type="transmembrane region" description="Helical" evidence="1">
    <location>
        <begin position="12"/>
        <end position="31"/>
    </location>
</feature>
<keyword evidence="3" id="KW-1185">Reference proteome</keyword>